<dbReference type="InterPro" id="IPR052599">
    <property type="entry name" value="SLC43A_AATransporter"/>
</dbReference>
<keyword evidence="5" id="KW-1185">Reference proteome</keyword>
<dbReference type="InterPro" id="IPR011701">
    <property type="entry name" value="MFS"/>
</dbReference>
<feature type="transmembrane region" description="Helical" evidence="3">
    <location>
        <begin position="163"/>
        <end position="183"/>
    </location>
</feature>
<dbReference type="InterPro" id="IPR036259">
    <property type="entry name" value="MFS_trans_sf"/>
</dbReference>
<feature type="transmembrane region" description="Helical" evidence="3">
    <location>
        <begin position="504"/>
        <end position="526"/>
    </location>
</feature>
<organism evidence="4 5">
    <name type="scientific">Diaporthe australafricana</name>
    <dbReference type="NCBI Taxonomy" id="127596"/>
    <lineage>
        <taxon>Eukaryota</taxon>
        <taxon>Fungi</taxon>
        <taxon>Dikarya</taxon>
        <taxon>Ascomycota</taxon>
        <taxon>Pezizomycotina</taxon>
        <taxon>Sordariomycetes</taxon>
        <taxon>Sordariomycetidae</taxon>
        <taxon>Diaporthales</taxon>
        <taxon>Diaporthaceae</taxon>
        <taxon>Diaporthe</taxon>
    </lineage>
</organism>
<feature type="transmembrane region" description="Helical" evidence="3">
    <location>
        <begin position="226"/>
        <end position="247"/>
    </location>
</feature>
<keyword evidence="3" id="KW-0472">Membrane</keyword>
<evidence type="ECO:0008006" key="6">
    <source>
        <dbReference type="Google" id="ProtNLM"/>
    </source>
</evidence>
<feature type="transmembrane region" description="Helical" evidence="3">
    <location>
        <begin position="546"/>
        <end position="566"/>
    </location>
</feature>
<comment type="caution">
    <text evidence="4">The sequence shown here is derived from an EMBL/GenBank/DDBJ whole genome shotgun (WGS) entry which is preliminary data.</text>
</comment>
<feature type="transmembrane region" description="Helical" evidence="3">
    <location>
        <begin position="475"/>
        <end position="492"/>
    </location>
</feature>
<feature type="region of interest" description="Disordered" evidence="2">
    <location>
        <begin position="298"/>
        <end position="328"/>
    </location>
</feature>
<proteinExistence type="predicted"/>
<protein>
    <recommendedName>
        <fullName evidence="6">Major facilitator superfamily transporter</fullName>
    </recommendedName>
</protein>
<dbReference type="Pfam" id="PF07690">
    <property type="entry name" value="MFS_1"/>
    <property type="match status" value="1"/>
</dbReference>
<sequence>MSLAQRRTAPEGIDTVLEDDILENGIRHSSSHITNDGDSRASDSTQHTAIAKDDGIWQSLSYDPFAQKQLQHYESFPPEIEENRPAYEVSNAKRIALKPILIAEGVYRPLCPADWSPSTGKESQLPCPEQDMRLNLMFILASITLNISNMLGGWVLDNYGRRVCYVLAAVILFLGSGCMALAFQLGEKLGHLDLYIVGNLLLGLGGTFLFVSSYQLSHAFPRHSGLVVALVTGAFDASAAVYLFYRLAYDATDHAFKPAYFFTAFAVLIPLLILTAEFTIMPSTSYVTRGKYQAAIDRAQDPTRDVHDSDDETYANRPREELQRTRHRRAARREAQLEAIEAVAGNESERAADRAAARGRQQASGVQGASVRDLPFARQVATPWFWLVLALTVLQMMRMNYFIATVRAQYRYMLGGDEELAAAVNSFFDVALPVAGVVTTPFIGVLLNEVPVWGTLGVLTVLIVVLGVLNVISALWAGYATVVAFVIFRPLYYSAVSDYTTKVFGFATFGRIYGSITAISGLGQFIQPALDGLTHGPLHDNPVPINLVFAVAGSLISAALTLFVYVKTEETSSGIFGGRKSLRYGEDLADEERRALLHDGGPVEVYGSSPREEPR</sequence>
<feature type="transmembrane region" description="Helical" evidence="3">
    <location>
        <begin position="136"/>
        <end position="156"/>
    </location>
</feature>
<comment type="subcellular location">
    <subcellularLocation>
        <location evidence="1">Membrane</location>
        <topology evidence="1">Multi-pass membrane protein</topology>
    </subcellularLocation>
</comment>
<feature type="transmembrane region" description="Helical" evidence="3">
    <location>
        <begin position="384"/>
        <end position="403"/>
    </location>
</feature>
<dbReference type="PANTHER" id="PTHR20772:SF4">
    <property type="entry name" value="HYPOTHETICAL AMINO ACID TRANSPORTER (EUROFUNG)"/>
    <property type="match status" value="1"/>
</dbReference>
<keyword evidence="3" id="KW-1133">Transmembrane helix</keyword>
<evidence type="ECO:0000313" key="5">
    <source>
        <dbReference type="Proteomes" id="UP001583177"/>
    </source>
</evidence>
<feature type="compositionally biased region" description="Basic and acidic residues" evidence="2">
    <location>
        <begin position="298"/>
        <end position="307"/>
    </location>
</feature>
<evidence type="ECO:0000256" key="3">
    <source>
        <dbReference type="SAM" id="Phobius"/>
    </source>
</evidence>
<feature type="transmembrane region" description="Helical" evidence="3">
    <location>
        <begin position="450"/>
        <end position="469"/>
    </location>
</feature>
<dbReference type="Proteomes" id="UP001583177">
    <property type="component" value="Unassembled WGS sequence"/>
</dbReference>
<gene>
    <name evidence="4" type="ORF">Daus18300_013369</name>
</gene>
<reference evidence="4 5" key="1">
    <citation type="journal article" date="2024" name="IMA Fungus">
        <title>IMA Genome - F19 : A genome assembly and annotation guide to empower mycologists, including annotated draft genome sequences of Ceratocystis pirilliformis, Diaporthe australafricana, Fusarium ophioides, Paecilomyces lecythidis, and Sporothrix stenoceras.</title>
        <authorList>
            <person name="Aylward J."/>
            <person name="Wilson A.M."/>
            <person name="Visagie C.M."/>
            <person name="Spraker J."/>
            <person name="Barnes I."/>
            <person name="Buitendag C."/>
            <person name="Ceriani C."/>
            <person name="Del Mar Angel L."/>
            <person name="du Plessis D."/>
            <person name="Fuchs T."/>
            <person name="Gasser K."/>
            <person name="Kramer D."/>
            <person name="Li W."/>
            <person name="Munsamy K."/>
            <person name="Piso A."/>
            <person name="Price J.L."/>
            <person name="Sonnekus B."/>
            <person name="Thomas C."/>
            <person name="van der Nest A."/>
            <person name="van Dijk A."/>
            <person name="van Heerden A."/>
            <person name="van Vuuren N."/>
            <person name="Yilmaz N."/>
            <person name="Duong T.A."/>
            <person name="van der Merwe N.A."/>
            <person name="Wingfield M.J."/>
            <person name="Wingfield B.D."/>
        </authorList>
    </citation>
    <scope>NUCLEOTIDE SEQUENCE [LARGE SCALE GENOMIC DNA]</scope>
    <source>
        <strain evidence="4 5">CMW 18300</strain>
    </source>
</reference>
<dbReference type="EMBL" id="JAWRVE010000205">
    <property type="protein sequence ID" value="KAL1849164.1"/>
    <property type="molecule type" value="Genomic_DNA"/>
</dbReference>
<accession>A0ABR3VZF4</accession>
<dbReference type="PANTHER" id="PTHR20772">
    <property type="entry name" value="PROTEIN FMP42"/>
    <property type="match status" value="1"/>
</dbReference>
<name>A0ABR3VZF4_9PEZI</name>
<feature type="transmembrane region" description="Helical" evidence="3">
    <location>
        <begin position="259"/>
        <end position="281"/>
    </location>
</feature>
<evidence type="ECO:0000313" key="4">
    <source>
        <dbReference type="EMBL" id="KAL1849164.1"/>
    </source>
</evidence>
<evidence type="ECO:0000256" key="1">
    <source>
        <dbReference type="ARBA" id="ARBA00004141"/>
    </source>
</evidence>
<feature type="transmembrane region" description="Helical" evidence="3">
    <location>
        <begin position="423"/>
        <end position="443"/>
    </location>
</feature>
<feature type="region of interest" description="Disordered" evidence="2">
    <location>
        <begin position="28"/>
        <end position="47"/>
    </location>
</feature>
<dbReference type="SUPFAM" id="SSF103473">
    <property type="entry name" value="MFS general substrate transporter"/>
    <property type="match status" value="1"/>
</dbReference>
<dbReference type="Gene3D" id="1.20.1250.20">
    <property type="entry name" value="MFS general substrate transporter like domains"/>
    <property type="match status" value="1"/>
</dbReference>
<evidence type="ECO:0000256" key="2">
    <source>
        <dbReference type="SAM" id="MobiDB-lite"/>
    </source>
</evidence>
<keyword evidence="3" id="KW-0812">Transmembrane</keyword>
<feature type="transmembrane region" description="Helical" evidence="3">
    <location>
        <begin position="195"/>
        <end position="214"/>
    </location>
</feature>